<accession>A0A401UQP7</accession>
<dbReference type="EMBL" id="BHYK01000022">
    <property type="protein sequence ID" value="GCD11859.1"/>
    <property type="molecule type" value="Genomic_DNA"/>
</dbReference>
<gene>
    <name evidence="1" type="ORF">Ctaglu_34820</name>
</gene>
<proteinExistence type="predicted"/>
<name>A0A401UQP7_9CLOT</name>
<protein>
    <submittedName>
        <fullName evidence="1">Uncharacterized protein</fullName>
    </submittedName>
</protein>
<evidence type="ECO:0000313" key="1">
    <source>
        <dbReference type="EMBL" id="GCD11859.1"/>
    </source>
</evidence>
<evidence type="ECO:0000313" key="2">
    <source>
        <dbReference type="Proteomes" id="UP000287872"/>
    </source>
</evidence>
<reference evidence="1 2" key="1">
    <citation type="submission" date="2018-11" db="EMBL/GenBank/DDBJ databases">
        <title>Genome sequencing and assembly of Clostridium tagluense strain A121.</title>
        <authorList>
            <person name="Murakami T."/>
            <person name="Segawa T."/>
            <person name="Shcherbakova V.A."/>
            <person name="Mori H."/>
            <person name="Yoshimura Y."/>
        </authorList>
    </citation>
    <scope>NUCLEOTIDE SEQUENCE [LARGE SCALE GENOMIC DNA]</scope>
    <source>
        <strain evidence="1 2">A121</strain>
    </source>
</reference>
<sequence>MSVKYSLKKKYTCSTEMVFRVWIKAVYGESQIMGTYNEYTRDEFENNIINELQELVSDEKYKCGYLEELKHEYLNIPECKEGYCHSLLTLDVVAVGRTGILYDVIIKK</sequence>
<dbReference type="Proteomes" id="UP000287872">
    <property type="component" value="Unassembled WGS sequence"/>
</dbReference>
<organism evidence="1 2">
    <name type="scientific">Clostridium tagluense</name>
    <dbReference type="NCBI Taxonomy" id="360422"/>
    <lineage>
        <taxon>Bacteria</taxon>
        <taxon>Bacillati</taxon>
        <taxon>Bacillota</taxon>
        <taxon>Clostridia</taxon>
        <taxon>Eubacteriales</taxon>
        <taxon>Clostridiaceae</taxon>
        <taxon>Clostridium</taxon>
    </lineage>
</organism>
<dbReference type="RefSeq" id="WP_125004035.1">
    <property type="nucleotide sequence ID" value="NZ_BHYK01000022.1"/>
</dbReference>
<dbReference type="AlphaFoldDB" id="A0A401UQP7"/>
<comment type="caution">
    <text evidence="1">The sequence shown here is derived from an EMBL/GenBank/DDBJ whole genome shotgun (WGS) entry which is preliminary data.</text>
</comment>
<keyword evidence="2" id="KW-1185">Reference proteome</keyword>